<dbReference type="InterPro" id="IPR000726">
    <property type="entry name" value="Glyco_hydro_19_cat"/>
</dbReference>
<feature type="compositionally biased region" description="Basic and acidic residues" evidence="3">
    <location>
        <begin position="19"/>
        <end position="72"/>
    </location>
</feature>
<sequence length="842" mass="94209">MSKGRGGQQGADGPTLKDYLARPRMTMDEFKKTVAEKEGKLNSLDKWEEMSTDEYRLQLEKDRKRIKKERERDKKRKSRKDSDDSDDDKKKKKKKDGKKKANGPIRLSDFMKDDESSDDSSSSEDDDRKYKRKRDKSRSRSRSRSRDRDRDRKSRDRSRSRSRDRDRKSRDRDRSRSRSKERKSYDRGSSSLDDERKYKERDSRDKKSRSPSPKRNSRSRSRSRSRSHSRSRDNNRKYRDDSRERDRKHKDRKYKSDSRSDRKSRTPSPKRRDSVDSRSKEDRHRGSRSSPSRADEKVIDVNIARRQTNKHSAIKEPRNIDIGNLKDSFNLNTQCFCEWKQLFEVEKRQGRVHNSNIDKNTLLNENGLDWIGWMDGLIMKLSITRLLVIILILSISLVSMIEAQSCKYVTWQRGVNYPLGQIVKYNSSYYKVVNVGANGSDATDPTVSTWYWSQVSCTSSSSSGSSTTTTSGSSSSSGSSCKYVNWQSGVNYSLGQIVKYGGNGKYYKLVNVGGNGSDGTDPTVSTWYWSQVSCSSTASSTSSSGSSSGSSTTGSPSTSSTSSSCNYVNWQSGVNYSLGQIVKFNGNYYKLVNVGANGSDGTDPSISTWYWSAVTCSSTASSTSSPGTSSGSGSSTTGSPSTGRFPVSESQFNSMFPNRNSFYTYAGLVQAMDHYAAFSSEGGSTTAKREAAAFLANIKHETGSLVYIREINQANWNSYCSPSGSCGGKQYYGRGPIQLSWNYNYAAAGSALGYDLLNNPDLVATNAKISWATALWFWMTSTGAGDRTCHASIVAGSFSGTIRTINGALECNKNSATMRSRVQYYQEFCQLLGVAPGNDLTC</sequence>
<keyword evidence="2" id="KW-1015">Disulfide bond</keyword>
<dbReference type="Gene3D" id="3.30.20.10">
    <property type="entry name" value="Endochitinase, domain 2"/>
    <property type="match status" value="1"/>
</dbReference>
<feature type="compositionally biased region" description="Basic residues" evidence="3">
    <location>
        <begin position="130"/>
        <end position="143"/>
    </location>
</feature>
<feature type="compositionally biased region" description="Acidic residues" evidence="3">
    <location>
        <begin position="115"/>
        <end position="125"/>
    </location>
</feature>
<dbReference type="RefSeq" id="XP_004361847.1">
    <property type="nucleotide sequence ID" value="XM_004361790.1"/>
</dbReference>
<dbReference type="OrthoDB" id="5985073at2759"/>
<feature type="region of interest" description="Disordered" evidence="3">
    <location>
        <begin position="1"/>
        <end position="301"/>
    </location>
</feature>
<feature type="region of interest" description="Disordered" evidence="3">
    <location>
        <begin position="457"/>
        <end position="480"/>
    </location>
</feature>
<gene>
    <name evidence="5" type="ORF">DFA_06134</name>
</gene>
<accession>F4PK72</accession>
<proteinExistence type="predicted"/>
<feature type="region of interest" description="Disordered" evidence="3">
    <location>
        <begin position="620"/>
        <end position="644"/>
    </location>
</feature>
<dbReference type="KEGG" id="dfa:DFA_06134"/>
<evidence type="ECO:0000313" key="6">
    <source>
        <dbReference type="Proteomes" id="UP000007797"/>
    </source>
</evidence>
<protein>
    <recommendedName>
        <fullName evidence="4">Glycoside hydrolase family 19 catalytic domain-containing protein</fullName>
    </recommendedName>
</protein>
<feature type="compositionally biased region" description="Gly residues" evidence="3">
    <location>
        <begin position="1"/>
        <end position="10"/>
    </location>
</feature>
<dbReference type="GO" id="GO:0004568">
    <property type="term" value="F:chitinase activity"/>
    <property type="evidence" value="ECO:0007669"/>
    <property type="project" value="InterPro"/>
</dbReference>
<dbReference type="CDD" id="cd00325">
    <property type="entry name" value="chitinase_GH19"/>
    <property type="match status" value="1"/>
</dbReference>
<reference evidence="6" key="1">
    <citation type="journal article" date="2011" name="Genome Res.">
        <title>Phylogeny-wide analysis of social amoeba genomes highlights ancient origins for complex intercellular communication.</title>
        <authorList>
            <person name="Heidel A.J."/>
            <person name="Lawal H.M."/>
            <person name="Felder M."/>
            <person name="Schilde C."/>
            <person name="Helps N.R."/>
            <person name="Tunggal B."/>
            <person name="Rivero F."/>
            <person name="John U."/>
            <person name="Schleicher M."/>
            <person name="Eichinger L."/>
            <person name="Platzer M."/>
            <person name="Noegel A.A."/>
            <person name="Schaap P."/>
            <person name="Gloeckner G."/>
        </authorList>
    </citation>
    <scope>NUCLEOTIDE SEQUENCE [LARGE SCALE GENOMIC DNA]</scope>
    <source>
        <strain evidence="6">SH3</strain>
    </source>
</reference>
<organism evidence="5 6">
    <name type="scientific">Cavenderia fasciculata</name>
    <name type="common">Slime mold</name>
    <name type="synonym">Dictyostelium fasciculatum</name>
    <dbReference type="NCBI Taxonomy" id="261658"/>
    <lineage>
        <taxon>Eukaryota</taxon>
        <taxon>Amoebozoa</taxon>
        <taxon>Evosea</taxon>
        <taxon>Eumycetozoa</taxon>
        <taxon>Dictyostelia</taxon>
        <taxon>Acytosteliales</taxon>
        <taxon>Cavenderiaceae</taxon>
        <taxon>Cavenderia</taxon>
    </lineage>
</organism>
<dbReference type="InterPro" id="IPR023346">
    <property type="entry name" value="Lysozyme-like_dom_sf"/>
</dbReference>
<feature type="compositionally biased region" description="Low complexity" evidence="3">
    <location>
        <begin position="458"/>
        <end position="480"/>
    </location>
</feature>
<evidence type="ECO:0000256" key="2">
    <source>
        <dbReference type="ARBA" id="ARBA00023157"/>
    </source>
</evidence>
<feature type="region of interest" description="Disordered" evidence="3">
    <location>
        <begin position="538"/>
        <end position="563"/>
    </location>
</feature>
<dbReference type="Pfam" id="PF00182">
    <property type="entry name" value="Glyco_hydro_19"/>
    <property type="match status" value="1"/>
</dbReference>
<dbReference type="GO" id="GO:0016998">
    <property type="term" value="P:cell wall macromolecule catabolic process"/>
    <property type="evidence" value="ECO:0007669"/>
    <property type="project" value="InterPro"/>
</dbReference>
<keyword evidence="6" id="KW-1185">Reference proteome</keyword>
<dbReference type="GO" id="GO:0006952">
    <property type="term" value="P:defense response"/>
    <property type="evidence" value="ECO:0007669"/>
    <property type="project" value="UniProtKB-KW"/>
</dbReference>
<dbReference type="EMBL" id="GL883007">
    <property type="protein sequence ID" value="EGG23996.1"/>
    <property type="molecule type" value="Genomic_DNA"/>
</dbReference>
<evidence type="ECO:0000259" key="4">
    <source>
        <dbReference type="Pfam" id="PF00182"/>
    </source>
</evidence>
<feature type="domain" description="Glycoside hydrolase family 19 catalytic" evidence="4">
    <location>
        <begin position="648"/>
        <end position="842"/>
    </location>
</feature>
<evidence type="ECO:0000313" key="5">
    <source>
        <dbReference type="EMBL" id="EGG23996.1"/>
    </source>
</evidence>
<dbReference type="GeneID" id="14876367"/>
<dbReference type="Gene3D" id="1.10.530.10">
    <property type="match status" value="1"/>
</dbReference>
<dbReference type="PANTHER" id="PTHR22595:SF79">
    <property type="entry name" value="CHITINASE 12"/>
    <property type="match status" value="1"/>
</dbReference>
<evidence type="ECO:0000256" key="1">
    <source>
        <dbReference type="ARBA" id="ARBA00022821"/>
    </source>
</evidence>
<feature type="compositionally biased region" description="Low complexity" evidence="3">
    <location>
        <begin position="620"/>
        <end position="643"/>
    </location>
</feature>
<feature type="compositionally biased region" description="Basic and acidic residues" evidence="3">
    <location>
        <begin position="193"/>
        <end position="205"/>
    </location>
</feature>
<dbReference type="GO" id="GO:0006032">
    <property type="term" value="P:chitin catabolic process"/>
    <property type="evidence" value="ECO:0007669"/>
    <property type="project" value="InterPro"/>
</dbReference>
<dbReference type="PANTHER" id="PTHR22595">
    <property type="entry name" value="CHITINASE-RELATED"/>
    <property type="match status" value="1"/>
</dbReference>
<keyword evidence="1" id="KW-0611">Plant defense</keyword>
<feature type="compositionally biased region" description="Basic and acidic residues" evidence="3">
    <location>
        <begin position="144"/>
        <end position="186"/>
    </location>
</feature>
<name>F4PK72_CACFS</name>
<dbReference type="SUPFAM" id="SSF53955">
    <property type="entry name" value="Lysozyme-like"/>
    <property type="match status" value="1"/>
</dbReference>
<feature type="compositionally biased region" description="Basic and acidic residues" evidence="3">
    <location>
        <begin position="230"/>
        <end position="245"/>
    </location>
</feature>
<feature type="compositionally biased region" description="Basic and acidic residues" evidence="3">
    <location>
        <begin position="254"/>
        <end position="284"/>
    </location>
</feature>
<feature type="compositionally biased region" description="Basic residues" evidence="3">
    <location>
        <begin position="90"/>
        <end position="101"/>
    </location>
</feature>
<feature type="compositionally biased region" description="Basic residues" evidence="3">
    <location>
        <begin position="215"/>
        <end position="229"/>
    </location>
</feature>
<dbReference type="Proteomes" id="UP000007797">
    <property type="component" value="Unassembled WGS sequence"/>
</dbReference>
<evidence type="ECO:0000256" key="3">
    <source>
        <dbReference type="SAM" id="MobiDB-lite"/>
    </source>
</evidence>
<dbReference type="Gene3D" id="2.10.10.90">
    <property type="match status" value="2"/>
</dbReference>
<dbReference type="AlphaFoldDB" id="F4PK72"/>